<evidence type="ECO:0000313" key="3">
    <source>
        <dbReference type="Proteomes" id="UP000499080"/>
    </source>
</evidence>
<evidence type="ECO:0000256" key="1">
    <source>
        <dbReference type="SAM" id="Phobius"/>
    </source>
</evidence>
<evidence type="ECO:0000313" key="2">
    <source>
        <dbReference type="EMBL" id="GBN31939.1"/>
    </source>
</evidence>
<name>A0A4Y2MZJ1_ARAVE</name>
<dbReference type="AlphaFoldDB" id="A0A4Y2MZJ1"/>
<gene>
    <name evidence="2" type="ORF">AVEN_221156_1</name>
</gene>
<comment type="caution">
    <text evidence="2">The sequence shown here is derived from an EMBL/GenBank/DDBJ whole genome shotgun (WGS) entry which is preliminary data.</text>
</comment>
<keyword evidence="1" id="KW-0472">Membrane</keyword>
<dbReference type="EMBL" id="BGPR01008159">
    <property type="protein sequence ID" value="GBN31939.1"/>
    <property type="molecule type" value="Genomic_DNA"/>
</dbReference>
<sequence length="92" mass="10232">MENGRHKTSLPMAFVVSGLWNPFPILGGDTGQNGTLWLCLRRFPQGCTKKSKGGEKLMGVVWMVILFCEVAVWNIKLAVVIGKLPNFDRDIV</sequence>
<dbReference type="Proteomes" id="UP000499080">
    <property type="component" value="Unassembled WGS sequence"/>
</dbReference>
<keyword evidence="1" id="KW-0812">Transmembrane</keyword>
<proteinExistence type="predicted"/>
<accession>A0A4Y2MZJ1</accession>
<feature type="transmembrane region" description="Helical" evidence="1">
    <location>
        <begin position="59"/>
        <end position="82"/>
    </location>
</feature>
<protein>
    <submittedName>
        <fullName evidence="2">Uncharacterized protein</fullName>
    </submittedName>
</protein>
<keyword evidence="1" id="KW-1133">Transmembrane helix</keyword>
<reference evidence="2 3" key="1">
    <citation type="journal article" date="2019" name="Sci. Rep.">
        <title>Orb-weaving spider Araneus ventricosus genome elucidates the spidroin gene catalogue.</title>
        <authorList>
            <person name="Kono N."/>
            <person name="Nakamura H."/>
            <person name="Ohtoshi R."/>
            <person name="Moran D.A.P."/>
            <person name="Shinohara A."/>
            <person name="Yoshida Y."/>
            <person name="Fujiwara M."/>
            <person name="Mori M."/>
            <person name="Tomita M."/>
            <person name="Arakawa K."/>
        </authorList>
    </citation>
    <scope>NUCLEOTIDE SEQUENCE [LARGE SCALE GENOMIC DNA]</scope>
</reference>
<organism evidence="2 3">
    <name type="scientific">Araneus ventricosus</name>
    <name type="common">Orbweaver spider</name>
    <name type="synonym">Epeira ventricosa</name>
    <dbReference type="NCBI Taxonomy" id="182803"/>
    <lineage>
        <taxon>Eukaryota</taxon>
        <taxon>Metazoa</taxon>
        <taxon>Ecdysozoa</taxon>
        <taxon>Arthropoda</taxon>
        <taxon>Chelicerata</taxon>
        <taxon>Arachnida</taxon>
        <taxon>Araneae</taxon>
        <taxon>Araneomorphae</taxon>
        <taxon>Entelegynae</taxon>
        <taxon>Araneoidea</taxon>
        <taxon>Araneidae</taxon>
        <taxon>Araneus</taxon>
    </lineage>
</organism>
<keyword evidence="3" id="KW-1185">Reference proteome</keyword>